<accession>A0AA88GPZ8</accession>
<evidence type="ECO:0000313" key="2">
    <source>
        <dbReference type="EMBL" id="KAG2386236.1"/>
    </source>
</evidence>
<reference evidence="2 3" key="1">
    <citation type="journal article" date="2018" name="BMC Genomics">
        <title>The genome of Naegleria lovaniensis, the basis for a comparative approach to unravel pathogenicity factors of the human pathogenic amoeba N. fowleri.</title>
        <authorList>
            <person name="Liechti N."/>
            <person name="Schurch N."/>
            <person name="Bruggmann R."/>
            <person name="Wittwer M."/>
        </authorList>
    </citation>
    <scope>NUCLEOTIDE SEQUENCE [LARGE SCALE GENOMIC DNA]</scope>
    <source>
        <strain evidence="2 3">ATCC 30569</strain>
    </source>
</reference>
<organism evidence="2 3">
    <name type="scientific">Naegleria lovaniensis</name>
    <name type="common">Amoeba</name>
    <dbReference type="NCBI Taxonomy" id="51637"/>
    <lineage>
        <taxon>Eukaryota</taxon>
        <taxon>Discoba</taxon>
        <taxon>Heterolobosea</taxon>
        <taxon>Tetramitia</taxon>
        <taxon>Eutetramitia</taxon>
        <taxon>Vahlkampfiidae</taxon>
        <taxon>Naegleria</taxon>
    </lineage>
</organism>
<sequence length="180" mass="20219">MIQAQPKADFPTPVPKISKKRRSNKKSTTNHDRNSCLFHFPTATKSSIPTNCHLNTPCLFQTMYLQDKSMIAVSKRAKQDKCQPYEQVLDIVVNDPASVVRFDGRKTSPSPTSSSTTSEFFIKSGFLFVKPPVAPGTTKYYEKSRVLQHLNDETGKSTPQSSTIIRKGRTSMLSIYELLN</sequence>
<evidence type="ECO:0000313" key="3">
    <source>
        <dbReference type="Proteomes" id="UP000816034"/>
    </source>
</evidence>
<evidence type="ECO:0000256" key="1">
    <source>
        <dbReference type="SAM" id="MobiDB-lite"/>
    </source>
</evidence>
<keyword evidence="3" id="KW-1185">Reference proteome</keyword>
<dbReference type="EMBL" id="PYSW02000016">
    <property type="protein sequence ID" value="KAG2386236.1"/>
    <property type="molecule type" value="Genomic_DNA"/>
</dbReference>
<feature type="region of interest" description="Disordered" evidence="1">
    <location>
        <begin position="1"/>
        <end position="32"/>
    </location>
</feature>
<comment type="caution">
    <text evidence="2">The sequence shown here is derived from an EMBL/GenBank/DDBJ whole genome shotgun (WGS) entry which is preliminary data.</text>
</comment>
<protein>
    <submittedName>
        <fullName evidence="2">Uncharacterized protein</fullName>
    </submittedName>
</protein>
<gene>
    <name evidence="2" type="ORF">C9374_002682</name>
</gene>
<dbReference type="AlphaFoldDB" id="A0AA88GPZ8"/>
<dbReference type="Proteomes" id="UP000816034">
    <property type="component" value="Unassembled WGS sequence"/>
</dbReference>
<dbReference type="RefSeq" id="XP_044550228.1">
    <property type="nucleotide sequence ID" value="XM_044692126.1"/>
</dbReference>
<dbReference type="GeneID" id="68095137"/>
<proteinExistence type="predicted"/>
<name>A0AA88GPZ8_NAELO</name>